<dbReference type="Gene3D" id="2.30.42.10">
    <property type="match status" value="1"/>
</dbReference>
<keyword evidence="3" id="KW-0378">Hydrolase</keyword>
<dbReference type="FunFam" id="2.30.42.10:FF:000063">
    <property type="entry name" value="Peptidase, S41 family"/>
    <property type="match status" value="1"/>
</dbReference>
<dbReference type="Proteomes" id="UP000031599">
    <property type="component" value="Unassembled WGS sequence"/>
</dbReference>
<evidence type="ECO:0000259" key="5">
    <source>
        <dbReference type="PROSITE" id="PS50106"/>
    </source>
</evidence>
<dbReference type="Gene3D" id="3.30.750.44">
    <property type="match status" value="1"/>
</dbReference>
<dbReference type="PROSITE" id="PS50106">
    <property type="entry name" value="PDZ"/>
    <property type="match status" value="1"/>
</dbReference>
<comment type="similarity">
    <text evidence="1">Belongs to the peptidase S41A family.</text>
</comment>
<dbReference type="GO" id="GO:0004175">
    <property type="term" value="F:endopeptidase activity"/>
    <property type="evidence" value="ECO:0007669"/>
    <property type="project" value="TreeGrafter"/>
</dbReference>
<name>A0A0C2A4L9_9BACT</name>
<dbReference type="SUPFAM" id="SSF52096">
    <property type="entry name" value="ClpP/crotonase"/>
    <property type="match status" value="1"/>
</dbReference>
<dbReference type="Pfam" id="PF00595">
    <property type="entry name" value="PDZ"/>
    <property type="match status" value="1"/>
</dbReference>
<dbReference type="InterPro" id="IPR029045">
    <property type="entry name" value="ClpP/crotonase-like_dom_sf"/>
</dbReference>
<dbReference type="SMART" id="SM00228">
    <property type="entry name" value="PDZ"/>
    <property type="match status" value="1"/>
</dbReference>
<evidence type="ECO:0000256" key="1">
    <source>
        <dbReference type="ARBA" id="ARBA00009179"/>
    </source>
</evidence>
<evidence type="ECO:0000256" key="4">
    <source>
        <dbReference type="ARBA" id="ARBA00022825"/>
    </source>
</evidence>
<gene>
    <name evidence="6" type="ORF">DB30_01437</name>
</gene>
<feature type="domain" description="PDZ" evidence="5">
    <location>
        <begin position="161"/>
        <end position="243"/>
    </location>
</feature>
<evidence type="ECO:0000313" key="7">
    <source>
        <dbReference type="Proteomes" id="UP000031599"/>
    </source>
</evidence>
<dbReference type="AlphaFoldDB" id="A0A0C2A4L9"/>
<dbReference type="CDD" id="cd06782">
    <property type="entry name" value="cpPDZ_CPP-like"/>
    <property type="match status" value="1"/>
</dbReference>
<dbReference type="Gene3D" id="2.60.40.10">
    <property type="entry name" value="Immunoglobulins"/>
    <property type="match status" value="1"/>
</dbReference>
<dbReference type="InterPro" id="IPR005151">
    <property type="entry name" value="Tail-specific_protease"/>
</dbReference>
<dbReference type="RefSeq" id="WP_052547199.1">
    <property type="nucleotide sequence ID" value="NZ_JMCC02000013.1"/>
</dbReference>
<dbReference type="NCBIfam" id="TIGR03900">
    <property type="entry name" value="prc_long_Delta"/>
    <property type="match status" value="1"/>
</dbReference>
<reference evidence="6 7" key="1">
    <citation type="submission" date="2014-12" db="EMBL/GenBank/DDBJ databases">
        <title>Genome assembly of Enhygromyxa salina DSM 15201.</title>
        <authorList>
            <person name="Sharma G."/>
            <person name="Subramanian S."/>
        </authorList>
    </citation>
    <scope>NUCLEOTIDE SEQUENCE [LARGE SCALE GENOMIC DNA]</scope>
    <source>
        <strain evidence="6 7">DSM 15201</strain>
    </source>
</reference>
<dbReference type="EMBL" id="JMCC02000013">
    <property type="protein sequence ID" value="KIG18328.1"/>
    <property type="molecule type" value="Genomic_DNA"/>
</dbReference>
<dbReference type="GO" id="GO:0030288">
    <property type="term" value="C:outer membrane-bounded periplasmic space"/>
    <property type="evidence" value="ECO:0007669"/>
    <property type="project" value="TreeGrafter"/>
</dbReference>
<evidence type="ECO:0000256" key="3">
    <source>
        <dbReference type="ARBA" id="ARBA00022801"/>
    </source>
</evidence>
<dbReference type="InterPro" id="IPR003646">
    <property type="entry name" value="SH3-like_bac-type"/>
</dbReference>
<dbReference type="PANTHER" id="PTHR32060">
    <property type="entry name" value="TAIL-SPECIFIC PROTEASE"/>
    <property type="match status" value="1"/>
</dbReference>
<dbReference type="GO" id="GO:0007165">
    <property type="term" value="P:signal transduction"/>
    <property type="evidence" value="ECO:0007669"/>
    <property type="project" value="TreeGrafter"/>
</dbReference>
<evidence type="ECO:0000313" key="6">
    <source>
        <dbReference type="EMBL" id="KIG18328.1"/>
    </source>
</evidence>
<organism evidence="6 7">
    <name type="scientific">Enhygromyxa salina</name>
    <dbReference type="NCBI Taxonomy" id="215803"/>
    <lineage>
        <taxon>Bacteria</taxon>
        <taxon>Pseudomonadati</taxon>
        <taxon>Myxococcota</taxon>
        <taxon>Polyangia</taxon>
        <taxon>Nannocystales</taxon>
        <taxon>Nannocystaceae</taxon>
        <taxon>Enhygromyxa</taxon>
    </lineage>
</organism>
<comment type="caution">
    <text evidence="6">The sequence shown here is derived from an EMBL/GenBank/DDBJ whole genome shotgun (WGS) entry which is preliminary data.</text>
</comment>
<dbReference type="InterPro" id="IPR013783">
    <property type="entry name" value="Ig-like_fold"/>
</dbReference>
<dbReference type="InterPro" id="IPR001478">
    <property type="entry name" value="PDZ"/>
</dbReference>
<dbReference type="SMART" id="SM00287">
    <property type="entry name" value="SH3b"/>
    <property type="match status" value="1"/>
</dbReference>
<evidence type="ECO:0000256" key="2">
    <source>
        <dbReference type="ARBA" id="ARBA00022670"/>
    </source>
</evidence>
<dbReference type="CDD" id="cd07560">
    <property type="entry name" value="Peptidase_S41_CPP"/>
    <property type="match status" value="1"/>
</dbReference>
<dbReference type="Pfam" id="PF03572">
    <property type="entry name" value="Peptidase_S41"/>
    <property type="match status" value="1"/>
</dbReference>
<dbReference type="GO" id="GO:0008236">
    <property type="term" value="F:serine-type peptidase activity"/>
    <property type="evidence" value="ECO:0007669"/>
    <property type="project" value="UniProtKB-KW"/>
</dbReference>
<dbReference type="InterPro" id="IPR023831">
    <property type="entry name" value="MXAN_5808-like"/>
</dbReference>
<sequence>MLGSLALALGLTALADTEAQAGRGDLGDHARLGVDEDPMDLRVLDWTLWNISKYYVEPQRVDPSVMTMAGLEALEAAIPEVLVKPSGNGKVKVRVGTTEREFAADANALWAVGPQVREVFSFINDHASLSEDEQREAEYAVVEGVLSTLDPHTNLLRPDAFEDMRTNTSGHFGGLGIEVGMREGELTVIRVLPGNPASKVGLKAGDRIVQIDDESTVTMTLNEAVGLMRGPAGSMIAVYVRREGLEKPKKFSIERALIKLDSVVGEILPGKDAQGNDIKIGLVQITRNFAQTTGKELRDQLTAFEKAGVSGVVLDMRDNPGGLLTAAVEVADAFVDRGTIVSTVGVASAREESKANGQYQFADVPLVVLVDQGSASATEIVAGALRNLDRAVIVGRRTFGKGSVQVLHDRRVADTELALKLTIAQYLTPGDVSIQSVGVSPDLETVPVFVGEEYLAYYGRKRFDLVREESLSSHLESAKTKQQVITAGPLYFLQQGSANDGSSALTRVELEENTDKRVDLLLEDPELRMARDLAIWAPSSRRSDILAALPQFTAAQAKLEDARIAKSLASQKIDWSEGPAPTANAAPALSLALSTDKPNHTIRGGEHGVLTVELTNTGDAPAYRVRAISDSDYNYFDERELLFGKIMPGETKKATLKLSVSAYELSRVDRIDFHVVSQHGAVLEQGTPTWIDIAAEGIPRPSFAYGYQVLDDPAHGHDITGNGDGLLQVGERVQLRVWVQNSGPGDAQDARVQLRNGSGDAVFLHDGRAKLGALAVGKSDFVELGFEVQKPVNEVELQLTVSDNKIGEYVTEEIVFPISKSLSFDANKQGVTCTAGGGAVDLYAAPDANGAILAQAPSGTRFASLGTAGGWHKLELGKDQHAYIEANRVELDSAAPRKPGTTTPVFSVSPPHIELAPFSAQTASETITISGTAIDGEQVRDVYITVYNPSRNLFGSAEKVYYEAAVDPTTGRLEFSAEVPLQPGNNIIDIHARENEQVTGVERMWVLRTSGLAEARAAERGFQTNGKLAVDTFNNGH</sequence>
<proteinExistence type="inferred from homology"/>
<protein>
    <submittedName>
        <fullName evidence="6">Carboxyl-terminal protease</fullName>
    </submittedName>
</protein>
<accession>A0A0C2A4L9</accession>
<dbReference type="InterPro" id="IPR004447">
    <property type="entry name" value="Peptidase_S41A"/>
</dbReference>
<keyword evidence="4" id="KW-0720">Serine protease</keyword>
<dbReference type="GO" id="GO:0006508">
    <property type="term" value="P:proteolysis"/>
    <property type="evidence" value="ECO:0007669"/>
    <property type="project" value="UniProtKB-KW"/>
</dbReference>
<dbReference type="InterPro" id="IPR036034">
    <property type="entry name" value="PDZ_sf"/>
</dbReference>
<dbReference type="NCBIfam" id="TIGR00225">
    <property type="entry name" value="prc"/>
    <property type="match status" value="1"/>
</dbReference>
<dbReference type="SMART" id="SM00245">
    <property type="entry name" value="TSPc"/>
    <property type="match status" value="1"/>
</dbReference>
<dbReference type="Gene3D" id="3.90.226.10">
    <property type="entry name" value="2-enoyl-CoA Hydratase, Chain A, domain 1"/>
    <property type="match status" value="1"/>
</dbReference>
<dbReference type="PANTHER" id="PTHR32060:SF22">
    <property type="entry name" value="CARBOXYL-TERMINAL-PROCESSING PEPTIDASE 3, CHLOROPLASTIC"/>
    <property type="match status" value="1"/>
</dbReference>
<dbReference type="SUPFAM" id="SSF50156">
    <property type="entry name" value="PDZ domain-like"/>
    <property type="match status" value="1"/>
</dbReference>
<keyword evidence="2 6" id="KW-0645">Protease</keyword>